<evidence type="ECO:0000313" key="3">
    <source>
        <dbReference type="Proteomes" id="UP000476176"/>
    </source>
</evidence>
<feature type="compositionally biased region" description="Polar residues" evidence="1">
    <location>
        <begin position="68"/>
        <end position="78"/>
    </location>
</feature>
<protein>
    <submittedName>
        <fullName evidence="2">Uncharacterized protein</fullName>
    </submittedName>
</protein>
<evidence type="ECO:0000313" key="2">
    <source>
        <dbReference type="EMBL" id="KAE9254554.1"/>
    </source>
</evidence>
<comment type="caution">
    <text evidence="2">The sequence shown here is derived from an EMBL/GenBank/DDBJ whole genome shotgun (WGS) entry which is preliminary data.</text>
</comment>
<dbReference type="Proteomes" id="UP000476176">
    <property type="component" value="Unassembled WGS sequence"/>
</dbReference>
<gene>
    <name evidence="2" type="ORF">PF004_g971</name>
</gene>
<reference evidence="2 3" key="1">
    <citation type="submission" date="2018-09" db="EMBL/GenBank/DDBJ databases">
        <title>Genomic investigation of the strawberry pathogen Phytophthora fragariae indicates pathogenicity is determined by transcriptional variation in three key races.</title>
        <authorList>
            <person name="Adams T.M."/>
            <person name="Armitage A.D."/>
            <person name="Sobczyk M.K."/>
            <person name="Bates H.J."/>
            <person name="Dunwell J.M."/>
            <person name="Nellist C.F."/>
            <person name="Harrison R.J."/>
        </authorList>
    </citation>
    <scope>NUCLEOTIDE SEQUENCE [LARGE SCALE GENOMIC DNA]</scope>
    <source>
        <strain evidence="2 3">BC-23</strain>
    </source>
</reference>
<proteinExistence type="predicted"/>
<dbReference type="EMBL" id="QXGC01000022">
    <property type="protein sequence ID" value="KAE9254554.1"/>
    <property type="molecule type" value="Genomic_DNA"/>
</dbReference>
<feature type="region of interest" description="Disordered" evidence="1">
    <location>
        <begin position="465"/>
        <end position="522"/>
    </location>
</feature>
<accession>A0A6G0PTR6</accession>
<feature type="region of interest" description="Disordered" evidence="1">
    <location>
        <begin position="65"/>
        <end position="87"/>
    </location>
</feature>
<feature type="compositionally biased region" description="Polar residues" evidence="1">
    <location>
        <begin position="498"/>
        <end position="507"/>
    </location>
</feature>
<feature type="region of interest" description="Disordered" evidence="1">
    <location>
        <begin position="1"/>
        <end position="24"/>
    </location>
</feature>
<dbReference type="AlphaFoldDB" id="A0A6G0PTR6"/>
<organism evidence="2 3">
    <name type="scientific">Phytophthora fragariae</name>
    <dbReference type="NCBI Taxonomy" id="53985"/>
    <lineage>
        <taxon>Eukaryota</taxon>
        <taxon>Sar</taxon>
        <taxon>Stramenopiles</taxon>
        <taxon>Oomycota</taxon>
        <taxon>Peronosporomycetes</taxon>
        <taxon>Peronosporales</taxon>
        <taxon>Peronosporaceae</taxon>
        <taxon>Phytophthora</taxon>
    </lineage>
</organism>
<sequence>MRVRPANRKQEEEHKSQGDRLSSVDQGDGSVVFKQLVNYLINKASAEYVWDTITRLNDLARARRVPESDNSLTQQEGSQVKEEERRTEWMDEMPEVLRNQFEWLMSYWNKNKINVQRLQQLMTTWIVEVNCKQDELETRLRCFTFVDNAESNKTDEDNEEKSTPKSYLGAVAKGLQPKDNSQSKELKKLYELCMTPMETLAVPRRYTEEEDRALLMILTHELEVPHPPRFLVQTMTGEEIARFIDIFKAIEYPLYAHLAPGQRVLTVYFKGKKMAQKWEGWQLPLAMKLLPLIDYDSQREEAKLTNAIVQLDYYTYTAVLRRGAMTSTDLYWLFATKLGLKVHTMAHTETKDTGMNDKQWRISIKAAASPPKLWKVGYIIIDDVELMIHHQEVYINWTCAKCGSPEHPNKYCGVAAESMEDSKAKHKTQVAGQLPSVIQKKRGETGRMATPTTLEELRAMIRGEVSEKKNETPEGANAKKQQQNIRTSPARKEKKTSSRQVGVTSGMGTAPTAAGGQQCKYN</sequence>
<feature type="compositionally biased region" description="Basic and acidic residues" evidence="1">
    <location>
        <begin position="8"/>
        <end position="18"/>
    </location>
</feature>
<name>A0A6G0PTR6_9STRA</name>
<evidence type="ECO:0000256" key="1">
    <source>
        <dbReference type="SAM" id="MobiDB-lite"/>
    </source>
</evidence>